<dbReference type="OrthoDB" id="4827574at2"/>
<organism evidence="2 3">
    <name type="scientific">Chryseobacterium gleum</name>
    <name type="common">Flavobacterium gleum</name>
    <dbReference type="NCBI Taxonomy" id="250"/>
    <lineage>
        <taxon>Bacteria</taxon>
        <taxon>Pseudomonadati</taxon>
        <taxon>Bacteroidota</taxon>
        <taxon>Flavobacteriia</taxon>
        <taxon>Flavobacteriales</taxon>
        <taxon>Weeksellaceae</taxon>
        <taxon>Chryseobacterium group</taxon>
        <taxon>Chryseobacterium</taxon>
    </lineage>
</organism>
<accession>A0A448B014</accession>
<dbReference type="STRING" id="525257.HMPREF0204_13050"/>
<dbReference type="GeneID" id="93021445"/>
<dbReference type="RefSeq" id="WP_002978366.1">
    <property type="nucleotide sequence ID" value="NZ_CP068486.1"/>
</dbReference>
<dbReference type="EMBL" id="LR134289">
    <property type="protein sequence ID" value="VEE05987.1"/>
    <property type="molecule type" value="Genomic_DNA"/>
</dbReference>
<feature type="domain" description="DUF4253" evidence="1">
    <location>
        <begin position="123"/>
        <end position="226"/>
    </location>
</feature>
<sequence length="226" mass="25743">MKSIIINLLCLLVFVSCEKTKNLNANEIKLTQEINLDQGTAEKIKGLSMGVFEVAKGNKDREILFEYFRNLKNYSKNLPAAIIIRAKAENADLIVKKFARELKDKKLIVYKSAENYGNEDDIITILQSNNKLEPLLFEATNGVNYDIDTQMIINKLKDWDSKYGIELEAVGPDFVSGKFKNKPANIPKFAKEVYDFCPDIVDQGVGSIEELEKSLADSNEFFLWWD</sequence>
<evidence type="ECO:0000259" key="1">
    <source>
        <dbReference type="Pfam" id="PF14062"/>
    </source>
</evidence>
<gene>
    <name evidence="2" type="ORF">NCTC11432_01416</name>
</gene>
<dbReference type="KEGG" id="cgle:NCTC11432_01416"/>
<dbReference type="PROSITE" id="PS51257">
    <property type="entry name" value="PROKAR_LIPOPROTEIN"/>
    <property type="match status" value="1"/>
</dbReference>
<dbReference type="Proteomes" id="UP000279227">
    <property type="component" value="Chromosome"/>
</dbReference>
<evidence type="ECO:0000313" key="3">
    <source>
        <dbReference type="Proteomes" id="UP000279227"/>
    </source>
</evidence>
<protein>
    <recommendedName>
        <fullName evidence="1">DUF4253 domain-containing protein</fullName>
    </recommendedName>
</protein>
<reference evidence="2 3" key="1">
    <citation type="submission" date="2018-12" db="EMBL/GenBank/DDBJ databases">
        <authorList>
            <consortium name="Pathogen Informatics"/>
        </authorList>
    </citation>
    <scope>NUCLEOTIDE SEQUENCE [LARGE SCALE GENOMIC DNA]</scope>
    <source>
        <strain evidence="2 3">NCTC11432</strain>
    </source>
</reference>
<dbReference type="Pfam" id="PF14062">
    <property type="entry name" value="DUF4253"/>
    <property type="match status" value="1"/>
</dbReference>
<dbReference type="InterPro" id="IPR025349">
    <property type="entry name" value="DUF4253"/>
</dbReference>
<evidence type="ECO:0000313" key="2">
    <source>
        <dbReference type="EMBL" id="VEE05987.1"/>
    </source>
</evidence>
<dbReference type="AlphaFoldDB" id="A0A448B014"/>
<proteinExistence type="predicted"/>
<name>A0A448B014_CHRGE</name>